<reference evidence="1" key="1">
    <citation type="submission" date="2007-05" db="EMBL/GenBank/DDBJ databases">
        <title>Hap62 prophage of Haemophilus aphrophilus NJ8700: Ecological fitness and prophages in a commensal species of the oral cavity.</title>
        <authorList>
            <person name="Di Bonaventura M."/>
            <person name="DeSalle R."/>
        </authorList>
    </citation>
    <scope>NUCLEOTIDE SEQUENCE</scope>
    <source>
        <strain evidence="1">NJ8700</strain>
    </source>
</reference>
<proteinExistence type="predicted"/>
<accession>C6AM28</accession>
<protein>
    <submittedName>
        <fullName evidence="1">Uncharacterized protein</fullName>
    </submittedName>
</protein>
<evidence type="ECO:0000313" key="1">
    <source>
        <dbReference type="EMBL" id="ABW02835.1"/>
    </source>
</evidence>
<dbReference type="EMBL" id="EF605277">
    <property type="protein sequence ID" value="ABW02835.1"/>
    <property type="molecule type" value="Genomic_DNA"/>
</dbReference>
<name>C6AM28_AGGAN</name>
<dbReference type="RefSeq" id="WP_012771330.1">
    <property type="nucleotide sequence ID" value="NC_012913.1"/>
</dbReference>
<dbReference type="KEGG" id="aap:NT05HA_0475"/>
<dbReference type="PATRIC" id="fig|634176.19.peg.451"/>
<dbReference type="AlphaFoldDB" id="C6AM28"/>
<gene>
    <name evidence="1" type="ORF">Hap62p15</name>
</gene>
<sequence>MNMQALLNIQSVEEWAFAETLKQLKEKTGLSNEQVANLMKNNKEFMNGFTQKMAEFAVGQIETLKRESVI</sequence>
<organism evidence="1">
    <name type="scientific">Aggregatibacter aphrophilus (strain NJ8700)</name>
    <name type="common">Haemophilus aphrophilus</name>
    <dbReference type="NCBI Taxonomy" id="634176"/>
    <lineage>
        <taxon>Bacteria</taxon>
        <taxon>Pseudomonadati</taxon>
        <taxon>Pseudomonadota</taxon>
        <taxon>Gammaproteobacteria</taxon>
        <taxon>Pasteurellales</taxon>
        <taxon>Pasteurellaceae</taxon>
        <taxon>Aggregatibacter</taxon>
    </lineage>
</organism>